<feature type="chain" id="PRO_5021946383" evidence="1">
    <location>
        <begin position="32"/>
        <end position="245"/>
    </location>
</feature>
<keyword evidence="1" id="KW-0732">Signal</keyword>
<comment type="caution">
    <text evidence="2">The sequence shown here is derived from an EMBL/GenBank/DDBJ whole genome shotgun (WGS) entry which is preliminary data.</text>
</comment>
<organism evidence="2 3">
    <name type="scientific">Nitrospirillum amazonense</name>
    <dbReference type="NCBI Taxonomy" id="28077"/>
    <lineage>
        <taxon>Bacteria</taxon>
        <taxon>Pseudomonadati</taxon>
        <taxon>Pseudomonadota</taxon>
        <taxon>Alphaproteobacteria</taxon>
        <taxon>Rhodospirillales</taxon>
        <taxon>Azospirillaceae</taxon>
        <taxon>Nitrospirillum</taxon>
    </lineage>
</organism>
<evidence type="ECO:0000313" key="2">
    <source>
        <dbReference type="EMBL" id="TWB46348.1"/>
    </source>
</evidence>
<sequence length="245" mass="27453">MIKFLRLRLGVGAAILIGVGLCCASGASAQAQSDHPALEGVWKIAVPTATLKPLDGAIPFTAKGRKEYDDNKKMKARGDYDDYDIATSRCSSPGVPRLMLTPMRFKIWNRLGFVTFDFEWNRATRQIDLHATKQPGLMGEDLVPNMTGDSRGHWEGDTLIATTTNLSERTLLDDLLPHSVDMTVTERFRLTDPDTLEDRITIDDPAYYMKRWDAVITYKRQPDAIFPEDVCLDRIKAHKPAFPGP</sequence>
<gene>
    <name evidence="2" type="ORF">FBZ92_15311</name>
</gene>
<evidence type="ECO:0000313" key="3">
    <source>
        <dbReference type="Proteomes" id="UP000318050"/>
    </source>
</evidence>
<accession>A0A560HIP8</accession>
<feature type="signal peptide" evidence="1">
    <location>
        <begin position="1"/>
        <end position="31"/>
    </location>
</feature>
<dbReference type="EMBL" id="VITT01000053">
    <property type="protein sequence ID" value="TWB46348.1"/>
    <property type="molecule type" value="Genomic_DNA"/>
</dbReference>
<reference evidence="2 3" key="1">
    <citation type="submission" date="2019-06" db="EMBL/GenBank/DDBJ databases">
        <title>Genomic Encyclopedia of Type Strains, Phase IV (KMG-V): Genome sequencing to study the core and pangenomes of soil and plant-associated prokaryotes.</title>
        <authorList>
            <person name="Whitman W."/>
        </authorList>
    </citation>
    <scope>NUCLEOTIDE SEQUENCE [LARGE SCALE GENOMIC DNA]</scope>
    <source>
        <strain evidence="2 3">BR 11140</strain>
    </source>
</reference>
<protein>
    <submittedName>
        <fullName evidence="2">Uncharacterized protein</fullName>
    </submittedName>
</protein>
<evidence type="ECO:0000256" key="1">
    <source>
        <dbReference type="SAM" id="SignalP"/>
    </source>
</evidence>
<dbReference type="Proteomes" id="UP000318050">
    <property type="component" value="Unassembled WGS sequence"/>
</dbReference>
<dbReference type="AlphaFoldDB" id="A0A560HIP8"/>
<proteinExistence type="predicted"/>
<name>A0A560HIP8_9PROT</name>